<comment type="caution">
    <text evidence="2">The sequence shown here is derived from an EMBL/GenBank/DDBJ whole genome shotgun (WGS) entry which is preliminary data.</text>
</comment>
<dbReference type="AlphaFoldDB" id="A0A838CWU4"/>
<keyword evidence="3" id="KW-1185">Reference proteome</keyword>
<evidence type="ECO:0000313" key="3">
    <source>
        <dbReference type="Proteomes" id="UP000571017"/>
    </source>
</evidence>
<protein>
    <submittedName>
        <fullName evidence="2">Uncharacterized protein</fullName>
    </submittedName>
</protein>
<feature type="transmembrane region" description="Helical" evidence="1">
    <location>
        <begin position="36"/>
        <end position="69"/>
    </location>
</feature>
<keyword evidence="1" id="KW-0472">Membrane</keyword>
<name>A0A838CWU4_9BACI</name>
<reference evidence="2 3" key="1">
    <citation type="journal article" date="2004" name="Extremophiles">
        <title>Halobacillus locisalis sp. nov., a halophilic bacterium isolated from a marine solar saltern of the Yellow Sea in Korea.</title>
        <authorList>
            <person name="Yoon J.H."/>
            <person name="Kang K.H."/>
            <person name="Oh T.K."/>
            <person name="Park Y.H."/>
        </authorList>
    </citation>
    <scope>NUCLEOTIDE SEQUENCE [LARGE SCALE GENOMIC DNA]</scope>
    <source>
        <strain evidence="2 3">KCTC 3788</strain>
    </source>
</reference>
<dbReference type="RefSeq" id="WP_181473336.1">
    <property type="nucleotide sequence ID" value="NZ_JACEFG010000003.1"/>
</dbReference>
<dbReference type="EMBL" id="JACEFG010000003">
    <property type="protein sequence ID" value="MBA2176309.1"/>
    <property type="molecule type" value="Genomic_DNA"/>
</dbReference>
<dbReference type="Proteomes" id="UP000571017">
    <property type="component" value="Unassembled WGS sequence"/>
</dbReference>
<evidence type="ECO:0000313" key="2">
    <source>
        <dbReference type="EMBL" id="MBA2176309.1"/>
    </source>
</evidence>
<accession>A0A838CWU4</accession>
<feature type="transmembrane region" description="Helical" evidence="1">
    <location>
        <begin position="5"/>
        <end position="24"/>
    </location>
</feature>
<keyword evidence="1" id="KW-0812">Transmembrane</keyword>
<gene>
    <name evidence="2" type="ORF">H0266_15535</name>
</gene>
<proteinExistence type="predicted"/>
<keyword evidence="1" id="KW-1133">Transmembrane helix</keyword>
<evidence type="ECO:0000256" key="1">
    <source>
        <dbReference type="SAM" id="Phobius"/>
    </source>
</evidence>
<sequence length="72" mass="8348">MEIIVFLVMLSLFLLGLWLSIFIFKFNKLLGYVTTFLFPFIIGFMFGSVAIFYLTPVLAVSLGIYHIFICKR</sequence>
<organism evidence="2 3">
    <name type="scientific">Halobacillus locisalis</name>
    <dbReference type="NCBI Taxonomy" id="220753"/>
    <lineage>
        <taxon>Bacteria</taxon>
        <taxon>Bacillati</taxon>
        <taxon>Bacillota</taxon>
        <taxon>Bacilli</taxon>
        <taxon>Bacillales</taxon>
        <taxon>Bacillaceae</taxon>
        <taxon>Halobacillus</taxon>
    </lineage>
</organism>